<organism evidence="2">
    <name type="scientific">Dissoconium aciculare CBS 342.82</name>
    <dbReference type="NCBI Taxonomy" id="1314786"/>
    <lineage>
        <taxon>Eukaryota</taxon>
        <taxon>Fungi</taxon>
        <taxon>Dikarya</taxon>
        <taxon>Ascomycota</taxon>
        <taxon>Pezizomycotina</taxon>
        <taxon>Dothideomycetes</taxon>
        <taxon>Dothideomycetidae</taxon>
        <taxon>Mycosphaerellales</taxon>
        <taxon>Dissoconiaceae</taxon>
        <taxon>Dissoconium</taxon>
    </lineage>
</organism>
<keyword evidence="1" id="KW-1185">Reference proteome</keyword>
<reference evidence="2" key="3">
    <citation type="submission" date="2025-08" db="UniProtKB">
        <authorList>
            <consortium name="RefSeq"/>
        </authorList>
    </citation>
    <scope>IDENTIFICATION</scope>
    <source>
        <strain evidence="2">CBS 342.82</strain>
    </source>
</reference>
<evidence type="ECO:0000313" key="1">
    <source>
        <dbReference type="Proteomes" id="UP000504637"/>
    </source>
</evidence>
<dbReference type="AlphaFoldDB" id="A0A6J3MB81"/>
<dbReference type="RefSeq" id="XP_033462317.1">
    <property type="nucleotide sequence ID" value="XM_033599239.1"/>
</dbReference>
<reference evidence="2" key="2">
    <citation type="submission" date="2020-04" db="EMBL/GenBank/DDBJ databases">
        <authorList>
            <consortium name="NCBI Genome Project"/>
        </authorList>
    </citation>
    <scope>NUCLEOTIDE SEQUENCE</scope>
    <source>
        <strain evidence="2">CBS 342.82</strain>
    </source>
</reference>
<reference evidence="2" key="1">
    <citation type="submission" date="2020-01" db="EMBL/GenBank/DDBJ databases">
        <authorList>
            <consortium name="DOE Joint Genome Institute"/>
            <person name="Haridas S."/>
            <person name="Albert R."/>
            <person name="Binder M."/>
            <person name="Bloem J."/>
            <person name="Labutti K."/>
            <person name="Salamov A."/>
            <person name="Andreopoulos B."/>
            <person name="Baker S.E."/>
            <person name="Barry K."/>
            <person name="Bills G."/>
            <person name="Bluhm B.H."/>
            <person name="Cannon C."/>
            <person name="Castanera R."/>
            <person name="Culley D.E."/>
            <person name="Daum C."/>
            <person name="Ezra D."/>
            <person name="Gonzalez J.B."/>
            <person name="Henrissat B."/>
            <person name="Kuo A."/>
            <person name="Liang C."/>
            <person name="Lipzen A."/>
            <person name="Lutzoni F."/>
            <person name="Magnuson J."/>
            <person name="Mondo S."/>
            <person name="Nolan M."/>
            <person name="Ohm R."/>
            <person name="Pangilinan J."/>
            <person name="Park H.-J."/>
            <person name="Ramirez L."/>
            <person name="Alfaro M."/>
            <person name="Sun H."/>
            <person name="Tritt A."/>
            <person name="Yoshinaga Y."/>
            <person name="Zwiers L.-H."/>
            <person name="Turgeon B.G."/>
            <person name="Goodwin S.B."/>
            <person name="Spatafora J.W."/>
            <person name="Crous P.W."/>
            <person name="Grigoriev I.V."/>
        </authorList>
    </citation>
    <scope>NUCLEOTIDE SEQUENCE</scope>
    <source>
        <strain evidence="2">CBS 342.82</strain>
    </source>
</reference>
<dbReference type="GeneID" id="54357038"/>
<name>A0A6J3MB81_9PEZI</name>
<sequence>MPMCAIPPVACHVMSCHVMLCHVMYRRTVAFVGGDCGGGGGGSGFGLSGFDFRSVCLSGWLAGYLLAPPPHRRRDRILIHQTLHTVQYRTDCCGWT</sequence>
<evidence type="ECO:0000313" key="2">
    <source>
        <dbReference type="RefSeq" id="XP_033462317.1"/>
    </source>
</evidence>
<protein>
    <submittedName>
        <fullName evidence="2">Uncharacterized protein</fullName>
    </submittedName>
</protein>
<dbReference type="Proteomes" id="UP000504637">
    <property type="component" value="Unplaced"/>
</dbReference>
<accession>A0A6J3MB81</accession>
<proteinExistence type="predicted"/>
<gene>
    <name evidence="2" type="ORF">K489DRAFT_153879</name>
</gene>